<keyword evidence="2" id="KW-1185">Reference proteome</keyword>
<dbReference type="EMBL" id="JABXWD010000042">
    <property type="protein sequence ID" value="MBV6340724.1"/>
    <property type="molecule type" value="Genomic_DNA"/>
</dbReference>
<proteinExistence type="predicted"/>
<gene>
    <name evidence="1" type="ORF">HWQ67_03925</name>
</gene>
<comment type="caution">
    <text evidence="1">The sequence shown here is derived from an EMBL/GenBank/DDBJ whole genome shotgun (WGS) entry which is preliminary data.</text>
</comment>
<evidence type="ECO:0000313" key="1">
    <source>
        <dbReference type="EMBL" id="MBV6340724.1"/>
    </source>
</evidence>
<dbReference type="RefSeq" id="WP_218251337.1">
    <property type="nucleotide sequence ID" value="NZ_JABXWD010000042.1"/>
</dbReference>
<accession>A0ABS6RVR5</accession>
<dbReference type="Proteomes" id="UP001196980">
    <property type="component" value="Unassembled WGS sequence"/>
</dbReference>
<sequence length="140" mass="16310">MGDDFLKHLMGLYNSPTFKNAFSEFFMKMQEDGLDAAKKSWEVSLYKSAVKGTSTDLFEKMIDFYSDMGFVSKKKHEAVLKENEDLKKENAFLKGIVQNMNVRVFEDGSKNIQETWKDTVEKQMELSKDIAKNFFDLFKK</sequence>
<reference evidence="1 2" key="1">
    <citation type="journal article" date="2020" name="J Geophys Res Biogeosci">
        <title>Magnetotaxis as an Adaptation to Enable Bacterial Shuttling of Microbial Sulfur and Sulfur Cycling Across Aquatic Oxic#Anoxic Interfaces.</title>
        <authorList>
            <person name="Li J."/>
            <person name="Liu P."/>
            <person name="Wang J."/>
            <person name="Roberts A.P."/>
            <person name="Pan Y."/>
        </authorList>
    </citation>
    <scope>NUCLEOTIDE SEQUENCE [LARGE SCALE GENOMIC DNA]</scope>
    <source>
        <strain evidence="1 2">MYR-1_YQ</strain>
    </source>
</reference>
<organism evidence="1 2">
    <name type="scientific">Candidatus Magnetobacterium casense</name>
    <dbReference type="NCBI Taxonomy" id="1455061"/>
    <lineage>
        <taxon>Bacteria</taxon>
        <taxon>Pseudomonadati</taxon>
        <taxon>Nitrospirota</taxon>
        <taxon>Thermodesulfovibrionia</taxon>
        <taxon>Thermodesulfovibrionales</taxon>
        <taxon>Candidatus Magnetobacteriaceae</taxon>
        <taxon>Candidatus Magnetobacterium</taxon>
    </lineage>
</organism>
<evidence type="ECO:0000313" key="2">
    <source>
        <dbReference type="Proteomes" id="UP001196980"/>
    </source>
</evidence>
<protein>
    <submittedName>
        <fullName evidence="1">Uncharacterized protein</fullName>
    </submittedName>
</protein>
<name>A0ABS6RVR5_9BACT</name>